<gene>
    <name evidence="1" type="ORF">ACFFNY_31490</name>
</gene>
<dbReference type="InterPro" id="IPR029062">
    <property type="entry name" value="Class_I_gatase-like"/>
</dbReference>
<sequence>MVDGIVWSYWGHEPLRHYRRLGSGSTSLFKNGQWIEAWYERLHTEDAIREAGEWGINLIYSHFFKGFGLAAEQDEMEKTRILVQTARRNGIQVLGYCQLGSLYYETLLDEVEDLQDWAIRTEDGSIACWGGAYYRWSPCYNSDAFKAYMKKVIAYGIRHVGLDGFHFDNSYNKPCYCDRCLHAFRGYLSDHVADPERLFGLRQLRHVRIPQFAETIEAVQDPLYIQWLHYRRRLTATVHAELFSHIKQLSEQRALVAHNPAFPRFYGHVNRIGYEPAASPAAVDLVFAENDGFIEKTEHGLKTQIEAYKYGQLFGYRVLNSSWLKDAHGNIRVPTTPEEICLYEAEAIAFGGLCGTPWLMRPIKDGRGWVADGADQVAILSNIFDYFARHTALYTDVKRTNAVKVLYHPDNVMLSVKQGYLSLLAAVQSLVQHAIPFSFCMLGDMRDVGDDDLIVLPALDYISDADVAAIRELSDRGHPLVVIGSFAVYNEHGLERGARWPVLEDRDSIIRIPYRLEATKRDNHKHFSATSANIAQFGKRFIEAVKTGMRGTRISFSHSELLCETASDADGHYLVHIINPNNALTIGSLTIGLTFPSGIGKRSYTRGELFSFEHAELERFEWKDDRLEIAIRSLKTFCTLKLYRAECKQPTTND</sequence>
<name>A0ABV5W6C1_9BACL</name>
<comment type="caution">
    <text evidence="1">The sequence shown here is derived from an EMBL/GenBank/DDBJ whole genome shotgun (WGS) entry which is preliminary data.</text>
</comment>
<dbReference type="Gene3D" id="3.20.20.80">
    <property type="entry name" value="Glycosidases"/>
    <property type="match status" value="1"/>
</dbReference>
<organism evidence="1 2">
    <name type="scientific">Paenibacillus hodogayensis</name>
    <dbReference type="NCBI Taxonomy" id="279208"/>
    <lineage>
        <taxon>Bacteria</taxon>
        <taxon>Bacillati</taxon>
        <taxon>Bacillota</taxon>
        <taxon>Bacilli</taxon>
        <taxon>Bacillales</taxon>
        <taxon>Paenibacillaceae</taxon>
        <taxon>Paenibacillus</taxon>
    </lineage>
</organism>
<dbReference type="Proteomes" id="UP001589619">
    <property type="component" value="Unassembled WGS sequence"/>
</dbReference>
<evidence type="ECO:0000313" key="1">
    <source>
        <dbReference type="EMBL" id="MFB9756124.1"/>
    </source>
</evidence>
<dbReference type="EMBL" id="JBHMAG010000020">
    <property type="protein sequence ID" value="MFB9756124.1"/>
    <property type="molecule type" value="Genomic_DNA"/>
</dbReference>
<evidence type="ECO:0008006" key="3">
    <source>
        <dbReference type="Google" id="ProtNLM"/>
    </source>
</evidence>
<reference evidence="1 2" key="1">
    <citation type="submission" date="2024-09" db="EMBL/GenBank/DDBJ databases">
        <authorList>
            <person name="Sun Q."/>
            <person name="Mori K."/>
        </authorList>
    </citation>
    <scope>NUCLEOTIDE SEQUENCE [LARGE SCALE GENOMIC DNA]</scope>
    <source>
        <strain evidence="1 2">JCM 12520</strain>
    </source>
</reference>
<dbReference type="Gene3D" id="3.40.50.880">
    <property type="match status" value="1"/>
</dbReference>
<dbReference type="CDD" id="cd03143">
    <property type="entry name" value="A4_beta-galactosidase_middle_domain"/>
    <property type="match status" value="1"/>
</dbReference>
<accession>A0ABV5W6C1</accession>
<protein>
    <recommendedName>
        <fullName evidence="3">Glycoside hydrolase family 42 N-terminal domain-containing protein</fullName>
    </recommendedName>
</protein>
<proteinExistence type="predicted"/>
<dbReference type="SUPFAM" id="SSF51445">
    <property type="entry name" value="(Trans)glycosidases"/>
    <property type="match status" value="1"/>
</dbReference>
<dbReference type="InterPro" id="IPR017853">
    <property type="entry name" value="GH"/>
</dbReference>
<evidence type="ECO:0000313" key="2">
    <source>
        <dbReference type="Proteomes" id="UP001589619"/>
    </source>
</evidence>
<keyword evidence="2" id="KW-1185">Reference proteome</keyword>
<dbReference type="RefSeq" id="WP_344913214.1">
    <property type="nucleotide sequence ID" value="NZ_BAAAYO010000012.1"/>
</dbReference>